<keyword evidence="3" id="KW-1185">Reference proteome</keyword>
<feature type="region of interest" description="Disordered" evidence="1">
    <location>
        <begin position="86"/>
        <end position="107"/>
    </location>
</feature>
<dbReference type="AlphaFoldDB" id="A0A7J7NA64"/>
<accession>A0A7J7NA64</accession>
<reference evidence="2 3" key="1">
    <citation type="journal article" date="2020" name="IScience">
        <title>Genome Sequencing of the Endangered Kingdonia uniflora (Circaeasteraceae, Ranunculales) Reveals Potential Mechanisms of Evolutionary Specialization.</title>
        <authorList>
            <person name="Sun Y."/>
            <person name="Deng T."/>
            <person name="Zhang A."/>
            <person name="Moore M.J."/>
            <person name="Landis J.B."/>
            <person name="Lin N."/>
            <person name="Zhang H."/>
            <person name="Zhang X."/>
            <person name="Huang J."/>
            <person name="Zhang X."/>
            <person name="Sun H."/>
            <person name="Wang H."/>
        </authorList>
    </citation>
    <scope>NUCLEOTIDE SEQUENCE [LARGE SCALE GENOMIC DNA]</scope>
    <source>
        <strain evidence="2">TB1705</strain>
        <tissue evidence="2">Leaf</tissue>
    </source>
</reference>
<proteinExistence type="predicted"/>
<comment type="caution">
    <text evidence="2">The sequence shown here is derived from an EMBL/GenBank/DDBJ whole genome shotgun (WGS) entry which is preliminary data.</text>
</comment>
<evidence type="ECO:0000313" key="3">
    <source>
        <dbReference type="Proteomes" id="UP000541444"/>
    </source>
</evidence>
<organism evidence="2 3">
    <name type="scientific">Kingdonia uniflora</name>
    <dbReference type="NCBI Taxonomy" id="39325"/>
    <lineage>
        <taxon>Eukaryota</taxon>
        <taxon>Viridiplantae</taxon>
        <taxon>Streptophyta</taxon>
        <taxon>Embryophyta</taxon>
        <taxon>Tracheophyta</taxon>
        <taxon>Spermatophyta</taxon>
        <taxon>Magnoliopsida</taxon>
        <taxon>Ranunculales</taxon>
        <taxon>Circaeasteraceae</taxon>
        <taxon>Kingdonia</taxon>
    </lineage>
</organism>
<dbReference type="Proteomes" id="UP000541444">
    <property type="component" value="Unassembled WGS sequence"/>
</dbReference>
<evidence type="ECO:0000256" key="1">
    <source>
        <dbReference type="SAM" id="MobiDB-lite"/>
    </source>
</evidence>
<name>A0A7J7NA64_9MAGN</name>
<evidence type="ECO:0000313" key="2">
    <source>
        <dbReference type="EMBL" id="KAF6164037.1"/>
    </source>
</evidence>
<protein>
    <submittedName>
        <fullName evidence="2">Uncharacterized protein</fullName>
    </submittedName>
</protein>
<dbReference type="EMBL" id="JACGCM010000944">
    <property type="protein sequence ID" value="KAF6164037.1"/>
    <property type="molecule type" value="Genomic_DNA"/>
</dbReference>
<sequence>MATSGSVYADVMEILACAVGTSSSLVQRPRVKKMVPPSEQTTHMHIPSMGTEGVDADVNMAHPLTKQKKESAFCFLKVGRGVHEVDGSADGDVREGEGSAERSVREGSFRCKQRGKYSKIIFPEDDASLVAEQSPTPPVADDKTEEVVVRLRGKVIEMEKALSRARDSINCTQRVHNKLEYERRLHKSYFDNTYKELFEFQCRYGKIKIWRDEVLLKEGDRFALLQKSLKDKRFADESDKLECQRSLLSLMLYFEAEVNSEQGLKEAYLELLTERGIVPDPARVKLLV</sequence>
<gene>
    <name evidence="2" type="ORF">GIB67_028741</name>
</gene>